<dbReference type="EMBL" id="JFAX01000003">
    <property type="protein sequence ID" value="EXI68938.1"/>
    <property type="molecule type" value="Genomic_DNA"/>
</dbReference>
<name>A0A011MGG4_9PROT</name>
<dbReference type="EC" id="2.4.1.57" evidence="4"/>
<dbReference type="PANTHER" id="PTHR46401">
    <property type="entry name" value="GLYCOSYLTRANSFERASE WBBK-RELATED"/>
    <property type="match status" value="1"/>
</dbReference>
<dbReference type="Pfam" id="PF00534">
    <property type="entry name" value="Glycos_transf_1"/>
    <property type="match status" value="1"/>
</dbReference>
<keyword evidence="1 4" id="KW-0808">Transferase</keyword>
<dbReference type="InterPro" id="IPR001296">
    <property type="entry name" value="Glyco_trans_1"/>
</dbReference>
<dbReference type="Gene3D" id="3.40.50.2000">
    <property type="entry name" value="Glycogen Phosphorylase B"/>
    <property type="match status" value="2"/>
</dbReference>
<evidence type="ECO:0000259" key="3">
    <source>
        <dbReference type="Pfam" id="PF12000"/>
    </source>
</evidence>
<feature type="domain" description="Glycosyl transferase family 1" evidence="2">
    <location>
        <begin position="216"/>
        <end position="385"/>
    </location>
</feature>
<keyword evidence="4" id="KW-0328">Glycosyltransferase</keyword>
<evidence type="ECO:0000256" key="1">
    <source>
        <dbReference type="ARBA" id="ARBA00022679"/>
    </source>
</evidence>
<keyword evidence="5" id="KW-1185">Reference proteome</keyword>
<dbReference type="AlphaFoldDB" id="A0A011MGG4"/>
<evidence type="ECO:0000259" key="2">
    <source>
        <dbReference type="Pfam" id="PF00534"/>
    </source>
</evidence>
<protein>
    <submittedName>
        <fullName evidence="4">GDP-mannose-dependent alpha-(1-2)-phosphatidylinositol mannosyltransferase</fullName>
        <ecNumber evidence="4">2.4.1.57</ecNumber>
    </submittedName>
</protein>
<dbReference type="SUPFAM" id="SSF53756">
    <property type="entry name" value="UDP-Glycosyltransferase/glycogen phosphorylase"/>
    <property type="match status" value="1"/>
</dbReference>
<dbReference type="PANTHER" id="PTHR46401:SF2">
    <property type="entry name" value="GLYCOSYLTRANSFERASE WBBK-RELATED"/>
    <property type="match status" value="1"/>
</dbReference>
<comment type="caution">
    <text evidence="4">The sequence shown here is derived from an EMBL/GenBank/DDBJ whole genome shotgun (WGS) entry which is preliminary data.</text>
</comment>
<feature type="domain" description="Glycosyl transferase family 4" evidence="3">
    <location>
        <begin position="26"/>
        <end position="195"/>
    </location>
</feature>
<dbReference type="CDD" id="cd03818">
    <property type="entry name" value="GT4_ExpC-like"/>
    <property type="match status" value="1"/>
</dbReference>
<dbReference type="PATRIC" id="fig|1454001.3.peg.708"/>
<dbReference type="STRING" id="1454001.AW08_00764"/>
<reference evidence="4" key="1">
    <citation type="submission" date="2014-02" db="EMBL/GenBank/DDBJ databases">
        <title>Expanding our view of genomic diversity in Candidatus Accumulibacter clades.</title>
        <authorList>
            <person name="Skennerton C.T."/>
            <person name="Barr J.J."/>
            <person name="Slater F.R."/>
            <person name="Bond P.L."/>
            <person name="Tyson G.W."/>
        </authorList>
    </citation>
    <scope>NUCLEOTIDE SEQUENCE [LARGE SCALE GENOMIC DNA]</scope>
</reference>
<evidence type="ECO:0000313" key="4">
    <source>
        <dbReference type="EMBL" id="EXI68938.1"/>
    </source>
</evidence>
<proteinExistence type="predicted"/>
<evidence type="ECO:0000313" key="5">
    <source>
        <dbReference type="Proteomes" id="UP000020218"/>
    </source>
</evidence>
<dbReference type="Pfam" id="PF12000">
    <property type="entry name" value="Glyco_trans_4_3"/>
    <property type="match status" value="1"/>
</dbReference>
<dbReference type="InterPro" id="IPR022623">
    <property type="entry name" value="Glyco_trans_4"/>
</dbReference>
<sequence>MRILFVHQNFPGQYRHLAPALADSRANEVVAIGEEASLRRLQGFHPRVRLVAYPQPQGASRQTHHYLRSSEAAVRRGQSVARLALELRRHGFVPDVICAHPAWGEALFLKDVFPTAPLLLYLEFFYRGSGSDVGFDPEFPSSFDDRCRVRARNTTQLISLDAGDAGVSPTHWQREQYPDVYRQRIQVIHDGIRSDLVSPGEVAGFVLPEGRGTLRSGDEVLTYVARNLEPYRGFHTFMRSLPEVLAARPRVQVLIVGGDEVSYGRPLPGGGTYREHYLRELGSAIDLGRVHFLGKIPYPRFIDVLRLSTAHVYLTYPFVLSWSLLEAMSCGCALVASDTAPVREVLRPGHNGLLVDFFSPAALATTIISVLADPLATQPLRAQARRDIVDHFDLATRTLPRLLTLVSGLAAEGRPGH</sequence>
<dbReference type="Proteomes" id="UP000020218">
    <property type="component" value="Unassembled WGS sequence"/>
</dbReference>
<dbReference type="GO" id="GO:0009103">
    <property type="term" value="P:lipopolysaccharide biosynthetic process"/>
    <property type="evidence" value="ECO:0007669"/>
    <property type="project" value="TreeGrafter"/>
</dbReference>
<accession>A0A011MGG4</accession>
<gene>
    <name evidence="4" type="primary">pimA</name>
    <name evidence="4" type="ORF">AW08_00764</name>
</gene>
<organism evidence="4 5">
    <name type="scientific">Candidatus Accumulibacter adjunctus</name>
    <dbReference type="NCBI Taxonomy" id="1454001"/>
    <lineage>
        <taxon>Bacteria</taxon>
        <taxon>Pseudomonadati</taxon>
        <taxon>Pseudomonadota</taxon>
        <taxon>Betaproteobacteria</taxon>
        <taxon>Candidatus Accumulibacter</taxon>
    </lineage>
</organism>
<dbReference type="GO" id="GO:0016757">
    <property type="term" value="F:glycosyltransferase activity"/>
    <property type="evidence" value="ECO:0007669"/>
    <property type="project" value="UniProtKB-KW"/>
</dbReference>